<proteinExistence type="predicted"/>
<keyword evidence="3" id="KW-0520">NAD</keyword>
<keyword evidence="4" id="KW-0456">Lyase</keyword>
<evidence type="ECO:0000313" key="6">
    <source>
        <dbReference type="EMBL" id="GLQ01065.1"/>
    </source>
</evidence>
<dbReference type="PANTHER" id="PTHR43078">
    <property type="entry name" value="UDP-GLUCURONIC ACID DECARBOXYLASE-RELATED"/>
    <property type="match status" value="1"/>
</dbReference>
<dbReference type="EMBL" id="BSND01000013">
    <property type="protein sequence ID" value="GLQ01065.1"/>
    <property type="molecule type" value="Genomic_DNA"/>
</dbReference>
<evidence type="ECO:0000313" key="7">
    <source>
        <dbReference type="Proteomes" id="UP001161423"/>
    </source>
</evidence>
<keyword evidence="7" id="KW-1185">Reference proteome</keyword>
<gene>
    <name evidence="6" type="ORF">GCM10007891_29180</name>
</gene>
<name>A0ABQ5TYB6_9GAMM</name>
<sequence length="318" mass="35393">MLITGATGFIGGYLLELFSFLNEKEPENNIQITALVRDPERFSERFPHLRGRADIDLLVGDLTESKALRYENSVDYIIHCASEASPHLYLKQPADTISTNTLGTLLLLEIARSHRARFLYLSSGAIYGQSEQEVFSEQDYGIVDPLDERACYSEGKRAGEAICMAYHRQYDLDIRIARVSHTYGPGLELNDGRVFTDFMADALAGRDICVKGSPSDARPFCYISDMVEGLLRILLSGDSGEAYNIGADSQITIAELAQLLCEISTHPISVRLPVQAISNPALRSSGYFNIEKIKGLGWECITSPKMGFAKMYRYYSTL</sequence>
<reference evidence="6" key="2">
    <citation type="submission" date="2023-01" db="EMBL/GenBank/DDBJ databases">
        <title>Draft genome sequence of Methylophaga thalassica strain NBRC 102424.</title>
        <authorList>
            <person name="Sun Q."/>
            <person name="Mori K."/>
        </authorList>
    </citation>
    <scope>NUCLEOTIDE SEQUENCE</scope>
    <source>
        <strain evidence="6">NBRC 102424</strain>
    </source>
</reference>
<dbReference type="Pfam" id="PF01370">
    <property type="entry name" value="Epimerase"/>
    <property type="match status" value="1"/>
</dbReference>
<dbReference type="PANTHER" id="PTHR43078:SF6">
    <property type="entry name" value="UDP-GLUCURONIC ACID DECARBOXYLASE 1"/>
    <property type="match status" value="1"/>
</dbReference>
<evidence type="ECO:0000256" key="3">
    <source>
        <dbReference type="ARBA" id="ARBA00023027"/>
    </source>
</evidence>
<evidence type="ECO:0000256" key="1">
    <source>
        <dbReference type="ARBA" id="ARBA00001911"/>
    </source>
</evidence>
<dbReference type="Gene3D" id="3.40.50.720">
    <property type="entry name" value="NAD(P)-binding Rossmann-like Domain"/>
    <property type="match status" value="1"/>
</dbReference>
<comment type="cofactor">
    <cofactor evidence="1">
        <name>NAD(+)</name>
        <dbReference type="ChEBI" id="CHEBI:57540"/>
    </cofactor>
</comment>
<accession>A0ABQ5TYB6</accession>
<keyword evidence="2" id="KW-0210">Decarboxylase</keyword>
<dbReference type="SUPFAM" id="SSF51735">
    <property type="entry name" value="NAD(P)-binding Rossmann-fold domains"/>
    <property type="match status" value="1"/>
</dbReference>
<comment type="caution">
    <text evidence="6">The sequence shown here is derived from an EMBL/GenBank/DDBJ whole genome shotgun (WGS) entry which is preliminary data.</text>
</comment>
<feature type="domain" description="NAD-dependent epimerase/dehydratase" evidence="5">
    <location>
        <begin position="1"/>
        <end position="246"/>
    </location>
</feature>
<organism evidence="6 7">
    <name type="scientific">Methylophaga thalassica</name>
    <dbReference type="NCBI Taxonomy" id="40223"/>
    <lineage>
        <taxon>Bacteria</taxon>
        <taxon>Pseudomonadati</taxon>
        <taxon>Pseudomonadota</taxon>
        <taxon>Gammaproteobacteria</taxon>
        <taxon>Thiotrichales</taxon>
        <taxon>Piscirickettsiaceae</taxon>
        <taxon>Methylophaga</taxon>
    </lineage>
</organism>
<evidence type="ECO:0000259" key="5">
    <source>
        <dbReference type="Pfam" id="PF01370"/>
    </source>
</evidence>
<dbReference type="Proteomes" id="UP001161423">
    <property type="component" value="Unassembled WGS sequence"/>
</dbReference>
<evidence type="ECO:0000256" key="4">
    <source>
        <dbReference type="ARBA" id="ARBA00023239"/>
    </source>
</evidence>
<reference evidence="6" key="1">
    <citation type="journal article" date="2014" name="Int. J. Syst. Evol. Microbiol.">
        <title>Complete genome of a new Firmicutes species belonging to the dominant human colonic microbiota ('Ruminococcus bicirculans') reveals two chromosomes and a selective capacity to utilize plant glucans.</title>
        <authorList>
            <consortium name="NISC Comparative Sequencing Program"/>
            <person name="Wegmann U."/>
            <person name="Louis P."/>
            <person name="Goesmann A."/>
            <person name="Henrissat B."/>
            <person name="Duncan S.H."/>
            <person name="Flint H.J."/>
        </authorList>
    </citation>
    <scope>NUCLEOTIDE SEQUENCE</scope>
    <source>
        <strain evidence="6">NBRC 102424</strain>
    </source>
</reference>
<evidence type="ECO:0000256" key="2">
    <source>
        <dbReference type="ARBA" id="ARBA00022793"/>
    </source>
</evidence>
<dbReference type="InterPro" id="IPR001509">
    <property type="entry name" value="Epimerase_deHydtase"/>
</dbReference>
<dbReference type="InterPro" id="IPR044516">
    <property type="entry name" value="UXS-like"/>
</dbReference>
<dbReference type="InterPro" id="IPR036291">
    <property type="entry name" value="NAD(P)-bd_dom_sf"/>
</dbReference>
<protein>
    <submittedName>
        <fullName evidence="6">Nucleotide sugar dehydratase</fullName>
    </submittedName>
</protein>